<feature type="compositionally biased region" description="Polar residues" evidence="1">
    <location>
        <begin position="174"/>
        <end position="185"/>
    </location>
</feature>
<keyword evidence="2" id="KW-0812">Transmembrane</keyword>
<feature type="compositionally biased region" description="Basic and acidic residues" evidence="1">
    <location>
        <begin position="35"/>
        <end position="64"/>
    </location>
</feature>
<dbReference type="Gene3D" id="3.10.50.10">
    <property type="match status" value="1"/>
</dbReference>
<organism evidence="3 4">
    <name type="scientific">Amblyomma americanum</name>
    <name type="common">Lone star tick</name>
    <dbReference type="NCBI Taxonomy" id="6943"/>
    <lineage>
        <taxon>Eukaryota</taxon>
        <taxon>Metazoa</taxon>
        <taxon>Ecdysozoa</taxon>
        <taxon>Arthropoda</taxon>
        <taxon>Chelicerata</taxon>
        <taxon>Arachnida</taxon>
        <taxon>Acari</taxon>
        <taxon>Parasitiformes</taxon>
        <taxon>Ixodida</taxon>
        <taxon>Ixodoidea</taxon>
        <taxon>Ixodidae</taxon>
        <taxon>Amblyomminae</taxon>
        <taxon>Amblyomma</taxon>
    </lineage>
</organism>
<dbReference type="AlphaFoldDB" id="A0AAQ4D2L0"/>
<dbReference type="InterPro" id="IPR029070">
    <property type="entry name" value="Chitinase_insertion_sf"/>
</dbReference>
<protein>
    <submittedName>
        <fullName evidence="3">Uncharacterized protein</fullName>
    </submittedName>
</protein>
<dbReference type="Proteomes" id="UP001321473">
    <property type="component" value="Unassembled WGS sequence"/>
</dbReference>
<evidence type="ECO:0000256" key="2">
    <source>
        <dbReference type="SAM" id="Phobius"/>
    </source>
</evidence>
<proteinExistence type="predicted"/>
<feature type="region of interest" description="Disordered" evidence="1">
    <location>
        <begin position="147"/>
        <end position="194"/>
    </location>
</feature>
<sequence>MYCAASAFHERPARRTARDRTAGTLHTMAEDRDEDERPAPSKALTEEKGAKEASDEEHANRDGSDSDETAEQGPEPPYYSPGCPSTTQEEEAAAAAAAAAEPEEEGGTWANRAFLAWVLCGVGAAIIVIPLAFILLPLLFPPDEGRAADRAGGRPPLGEDQDGRPDDPIVRPSCAQTSPKISQDVSGVRDVDYPGKANTSQGSLKLYCLYNNSRYRNSDGKDFLPRHVPFALCTSLIYWSMAITNGVITSRAEKFDEKHGLYKLREISEIQLANVTGSKPANILMTLGGYPEDSGHFHLLAGNHTIRHRLVREVYVKSLNYKLNGTNVHWVTSNILDCERGLQQQRWRTLSLFVDDVLALLSLNYFPGEFLITVMIDPRDISNTEAIKVLINKANVTFLNTHLITPLQNTLKAYCETANTIAGLVTRITNNQPAENKVCASATLSLPAWTSVSEAAPVPAQPISKTEGRLAMYEVCKNTECTDANLGYQDCYVCKTKFGADDVYCAADNKDSAQKKYHAVDKLCMVLFDMDFDNFFQQCGPNSPLDLFLRMKSYVHALIDAGSLNPSDFFPPYVLSPIL</sequence>
<dbReference type="SUPFAM" id="SSF51445">
    <property type="entry name" value="(Trans)glycosidases"/>
    <property type="match status" value="1"/>
</dbReference>
<gene>
    <name evidence="3" type="ORF">V5799_000598</name>
</gene>
<keyword evidence="4" id="KW-1185">Reference proteome</keyword>
<feature type="region of interest" description="Disordered" evidence="1">
    <location>
        <begin position="1"/>
        <end position="103"/>
    </location>
</feature>
<evidence type="ECO:0000256" key="1">
    <source>
        <dbReference type="SAM" id="MobiDB-lite"/>
    </source>
</evidence>
<reference evidence="3 4" key="1">
    <citation type="journal article" date="2023" name="Arcadia Sci">
        <title>De novo assembly of a long-read Amblyomma americanum tick genome.</title>
        <authorList>
            <person name="Chou S."/>
            <person name="Poskanzer K.E."/>
            <person name="Rollins M."/>
            <person name="Thuy-Boun P.S."/>
        </authorList>
    </citation>
    <scope>NUCLEOTIDE SEQUENCE [LARGE SCALE GENOMIC DNA]</scope>
    <source>
        <strain evidence="3">F_SG_1</strain>
        <tissue evidence="3">Salivary glands</tissue>
    </source>
</reference>
<accession>A0AAQ4D2L0</accession>
<dbReference type="EMBL" id="JARKHS020035974">
    <property type="protein sequence ID" value="KAK8756700.1"/>
    <property type="molecule type" value="Genomic_DNA"/>
</dbReference>
<comment type="caution">
    <text evidence="3">The sequence shown here is derived from an EMBL/GenBank/DDBJ whole genome shotgun (WGS) entry which is preliminary data.</text>
</comment>
<dbReference type="Gene3D" id="3.20.20.80">
    <property type="entry name" value="Glycosidases"/>
    <property type="match status" value="1"/>
</dbReference>
<feature type="transmembrane region" description="Helical" evidence="2">
    <location>
        <begin position="114"/>
        <end position="140"/>
    </location>
</feature>
<name>A0AAQ4D2L0_AMBAM</name>
<feature type="compositionally biased region" description="Basic and acidic residues" evidence="1">
    <location>
        <begin position="8"/>
        <end position="21"/>
    </location>
</feature>
<evidence type="ECO:0000313" key="3">
    <source>
        <dbReference type="EMBL" id="KAK8756700.1"/>
    </source>
</evidence>
<dbReference type="InterPro" id="IPR017853">
    <property type="entry name" value="GH"/>
</dbReference>
<keyword evidence="2" id="KW-1133">Transmembrane helix</keyword>
<evidence type="ECO:0000313" key="4">
    <source>
        <dbReference type="Proteomes" id="UP001321473"/>
    </source>
</evidence>
<keyword evidence="2" id="KW-0472">Membrane</keyword>